<evidence type="ECO:0000256" key="3">
    <source>
        <dbReference type="ARBA" id="ARBA00022764"/>
    </source>
</evidence>
<evidence type="ECO:0000313" key="8">
    <source>
        <dbReference type="Proteomes" id="UP001597073"/>
    </source>
</evidence>
<dbReference type="PANTHER" id="PTHR39210">
    <property type="entry name" value="HEPARIN-SULFATE LYASE"/>
    <property type="match status" value="1"/>
</dbReference>
<protein>
    <submittedName>
        <fullName evidence="7">Heparinase II/III family protein</fullName>
    </submittedName>
</protein>
<keyword evidence="3" id="KW-0574">Periplasm</keyword>
<comment type="caution">
    <text evidence="7">The sequence shown here is derived from an EMBL/GenBank/DDBJ whole genome shotgun (WGS) entry which is preliminary data.</text>
</comment>
<dbReference type="SUPFAM" id="SSF48230">
    <property type="entry name" value="Chondroitin AC/alginate lyase"/>
    <property type="match status" value="1"/>
</dbReference>
<dbReference type="EMBL" id="JBHTIA010000003">
    <property type="protein sequence ID" value="MFD0763867.1"/>
    <property type="molecule type" value="Genomic_DNA"/>
</dbReference>
<keyword evidence="4" id="KW-0456">Lyase</keyword>
<keyword evidence="2" id="KW-0732">Signal</keyword>
<dbReference type="Gene3D" id="2.70.98.70">
    <property type="match status" value="1"/>
</dbReference>
<dbReference type="InterPro" id="IPR031680">
    <property type="entry name" value="Hepar_II_III_N"/>
</dbReference>
<name>A0ABW2ZBY0_9SPHI</name>
<feature type="domain" description="Heparinase II/III-like C-terminal" evidence="5">
    <location>
        <begin position="313"/>
        <end position="480"/>
    </location>
</feature>
<gene>
    <name evidence="7" type="ORF">ACFQZI_03335</name>
</gene>
<evidence type="ECO:0000259" key="6">
    <source>
        <dbReference type="Pfam" id="PF16889"/>
    </source>
</evidence>
<reference evidence="8" key="1">
    <citation type="journal article" date="2019" name="Int. J. Syst. Evol. Microbiol.">
        <title>The Global Catalogue of Microorganisms (GCM) 10K type strain sequencing project: providing services to taxonomists for standard genome sequencing and annotation.</title>
        <authorList>
            <consortium name="The Broad Institute Genomics Platform"/>
            <consortium name="The Broad Institute Genome Sequencing Center for Infectious Disease"/>
            <person name="Wu L."/>
            <person name="Ma J."/>
        </authorList>
    </citation>
    <scope>NUCLEOTIDE SEQUENCE [LARGE SCALE GENOMIC DNA]</scope>
    <source>
        <strain evidence="8">CCUG 60742</strain>
    </source>
</reference>
<evidence type="ECO:0000259" key="5">
    <source>
        <dbReference type="Pfam" id="PF07940"/>
    </source>
</evidence>
<accession>A0ABW2ZBY0</accession>
<dbReference type="RefSeq" id="WP_377138374.1">
    <property type="nucleotide sequence ID" value="NZ_JBHTIA010000003.1"/>
</dbReference>
<evidence type="ECO:0000313" key="7">
    <source>
        <dbReference type="EMBL" id="MFD0763867.1"/>
    </source>
</evidence>
<dbReference type="Pfam" id="PF07940">
    <property type="entry name" value="Hepar_II_III_C"/>
    <property type="match status" value="1"/>
</dbReference>
<organism evidence="7 8">
    <name type="scientific">Mucilaginibacter lutimaris</name>
    <dbReference type="NCBI Taxonomy" id="931629"/>
    <lineage>
        <taxon>Bacteria</taxon>
        <taxon>Pseudomonadati</taxon>
        <taxon>Bacteroidota</taxon>
        <taxon>Sphingobacteriia</taxon>
        <taxon>Sphingobacteriales</taxon>
        <taxon>Sphingobacteriaceae</taxon>
        <taxon>Mucilaginibacter</taxon>
    </lineage>
</organism>
<evidence type="ECO:0000256" key="4">
    <source>
        <dbReference type="ARBA" id="ARBA00023239"/>
    </source>
</evidence>
<evidence type="ECO:0000256" key="1">
    <source>
        <dbReference type="ARBA" id="ARBA00004418"/>
    </source>
</evidence>
<evidence type="ECO:0000256" key="2">
    <source>
        <dbReference type="ARBA" id="ARBA00022729"/>
    </source>
</evidence>
<keyword evidence="8" id="KW-1185">Reference proteome</keyword>
<dbReference type="Proteomes" id="UP001597073">
    <property type="component" value="Unassembled WGS sequence"/>
</dbReference>
<dbReference type="Gene3D" id="1.50.10.100">
    <property type="entry name" value="Chondroitin AC/alginate lyase"/>
    <property type="match status" value="1"/>
</dbReference>
<dbReference type="InterPro" id="IPR012480">
    <property type="entry name" value="Hepar_II_III_C"/>
</dbReference>
<feature type="domain" description="Heparin-sulfate lyase N-terminal" evidence="6">
    <location>
        <begin position="164"/>
        <end position="288"/>
    </location>
</feature>
<dbReference type="InterPro" id="IPR008929">
    <property type="entry name" value="Chondroitin_lyas"/>
</dbReference>
<proteinExistence type="predicted"/>
<sequence length="532" mass="60450">MSLNGIINKGVRIYHTVKFLKLSQVFYQLKYRIATVKSLKPLVAPLHNKHLAFKVETPQVASATNDATFNFLNLQVVFNNNIDWDYQGNGKLWNYNLQYFNYLQQHDLPNHTKQAWLKQIGGWLKDGHLKPEPYPVSLRVMNTIRFITNQKQVEPVIIDDLFAQLSYLNHNLEYHILGNHLLENAFALFMGAHFFNMDTWRQKAKAVLYSELKEQILNDGAHFELSPMYHQIILFRVLELADWYSNADGNDTVFLTFIKTTAANMLGWLKNITFSNGDIPHFNDSADGIAYNSSQLFEFAQQLGIKPVTQLKLAGSGYRKYQFNNYECIIDVGAVGPTYQPGHSHSDALSFVLYNNSLPVIVDTGTSTYQIGDKRNHERSTNAHNTVEIEGTNQSEVWGGFRVGRRAEVTIIKDTANELTAVHNGYQKKFAANHQRNFNFAGDLIQIEDNISGSANLVCKALFHFHPNCNVQIQGNDKVLIDNIATMAFSGATRLEMQHYEMADGYNKYLPAICLAVSFNNDLKSIIAFTSI</sequence>
<dbReference type="PANTHER" id="PTHR39210:SF1">
    <property type="entry name" value="HEPARIN-SULFATE LYASE"/>
    <property type="match status" value="1"/>
</dbReference>
<dbReference type="Pfam" id="PF16889">
    <property type="entry name" value="Hepar_II_III_N"/>
    <property type="match status" value="1"/>
</dbReference>
<comment type="subcellular location">
    <subcellularLocation>
        <location evidence="1">Periplasm</location>
    </subcellularLocation>
</comment>